<dbReference type="Proteomes" id="UP001642487">
    <property type="component" value="Chromosome 1"/>
</dbReference>
<reference evidence="2 3" key="1">
    <citation type="submission" date="2024-03" db="EMBL/GenBank/DDBJ databases">
        <authorList>
            <person name="Gkanogiannis A."/>
            <person name="Becerra Lopez-Lavalle L."/>
        </authorList>
    </citation>
    <scope>NUCLEOTIDE SEQUENCE [LARGE SCALE GENOMIC DNA]</scope>
</reference>
<evidence type="ECO:0000313" key="3">
    <source>
        <dbReference type="Proteomes" id="UP001642487"/>
    </source>
</evidence>
<keyword evidence="1" id="KW-0812">Transmembrane</keyword>
<accession>A0ABP0XRP4</accession>
<feature type="non-terminal residue" evidence="2">
    <location>
        <position position="1"/>
    </location>
</feature>
<name>A0ABP0XRP4_9ROSI</name>
<feature type="transmembrane region" description="Helical" evidence="1">
    <location>
        <begin position="66"/>
        <end position="83"/>
    </location>
</feature>
<keyword evidence="1" id="KW-1133">Transmembrane helix</keyword>
<proteinExistence type="predicted"/>
<keyword evidence="3" id="KW-1185">Reference proteome</keyword>
<gene>
    <name evidence="2" type="ORF">CITCOLO1_LOCUS1998</name>
</gene>
<evidence type="ECO:0000256" key="1">
    <source>
        <dbReference type="SAM" id="Phobius"/>
    </source>
</evidence>
<sequence>DFNLIFIFIKREKNYGNSPPPAGGRCDSQNFRRRPRLRCLFPPTRAAAGFLNGDPSANQTRSVSQYFSLVLIICVTFSVWFLFES</sequence>
<evidence type="ECO:0000313" key="2">
    <source>
        <dbReference type="EMBL" id="CAK9310377.1"/>
    </source>
</evidence>
<organism evidence="2 3">
    <name type="scientific">Citrullus colocynthis</name>
    <name type="common">colocynth</name>
    <dbReference type="NCBI Taxonomy" id="252529"/>
    <lineage>
        <taxon>Eukaryota</taxon>
        <taxon>Viridiplantae</taxon>
        <taxon>Streptophyta</taxon>
        <taxon>Embryophyta</taxon>
        <taxon>Tracheophyta</taxon>
        <taxon>Spermatophyta</taxon>
        <taxon>Magnoliopsida</taxon>
        <taxon>eudicotyledons</taxon>
        <taxon>Gunneridae</taxon>
        <taxon>Pentapetalae</taxon>
        <taxon>rosids</taxon>
        <taxon>fabids</taxon>
        <taxon>Cucurbitales</taxon>
        <taxon>Cucurbitaceae</taxon>
        <taxon>Benincaseae</taxon>
        <taxon>Citrullus</taxon>
    </lineage>
</organism>
<dbReference type="EMBL" id="OZ021735">
    <property type="protein sequence ID" value="CAK9310377.1"/>
    <property type="molecule type" value="Genomic_DNA"/>
</dbReference>
<keyword evidence="1" id="KW-0472">Membrane</keyword>
<protein>
    <submittedName>
        <fullName evidence="2">Uncharacterized protein</fullName>
    </submittedName>
</protein>